<protein>
    <recommendedName>
        <fullName evidence="1">Methyltransferase type 11 domain-containing protein</fullName>
    </recommendedName>
</protein>
<name>A0A6N8FSI2_9CHRO</name>
<organism evidence="2 3">
    <name type="scientific">Gloeocapsopsis dulcis AAB1 = 1H9</name>
    <dbReference type="NCBI Taxonomy" id="1433147"/>
    <lineage>
        <taxon>Bacteria</taxon>
        <taxon>Bacillati</taxon>
        <taxon>Cyanobacteriota</taxon>
        <taxon>Cyanophyceae</taxon>
        <taxon>Oscillatoriophycideae</taxon>
        <taxon>Chroococcales</taxon>
        <taxon>Chroococcaceae</taxon>
        <taxon>Gloeocapsopsis</taxon>
        <taxon>Gloeocapsopsis dulcis</taxon>
    </lineage>
</organism>
<gene>
    <name evidence="2" type="ORF">BWI75_04950</name>
</gene>
<dbReference type="RefSeq" id="WP_105219074.1">
    <property type="nucleotide sequence ID" value="NZ_CAWNSU010000030.1"/>
</dbReference>
<dbReference type="Gene3D" id="3.40.50.150">
    <property type="entry name" value="Vaccinia Virus protein VP39"/>
    <property type="match status" value="1"/>
</dbReference>
<dbReference type="InterPro" id="IPR029063">
    <property type="entry name" value="SAM-dependent_MTases_sf"/>
</dbReference>
<dbReference type="OrthoDB" id="9772751at2"/>
<dbReference type="InterPro" id="IPR013216">
    <property type="entry name" value="Methyltransf_11"/>
</dbReference>
<dbReference type="CDD" id="cd02440">
    <property type="entry name" value="AdoMet_MTases"/>
    <property type="match status" value="1"/>
</dbReference>
<feature type="domain" description="Methyltransferase type 11" evidence="1">
    <location>
        <begin position="106"/>
        <end position="164"/>
    </location>
</feature>
<evidence type="ECO:0000313" key="2">
    <source>
        <dbReference type="EMBL" id="MUL35714.1"/>
    </source>
</evidence>
<dbReference type="GO" id="GO:0008757">
    <property type="term" value="F:S-adenosylmethionine-dependent methyltransferase activity"/>
    <property type="evidence" value="ECO:0007669"/>
    <property type="project" value="InterPro"/>
</dbReference>
<evidence type="ECO:0000313" key="3">
    <source>
        <dbReference type="Proteomes" id="UP000441797"/>
    </source>
</evidence>
<dbReference type="Pfam" id="PF08241">
    <property type="entry name" value="Methyltransf_11"/>
    <property type="match status" value="1"/>
</dbReference>
<evidence type="ECO:0000259" key="1">
    <source>
        <dbReference type="Pfam" id="PF08241"/>
    </source>
</evidence>
<keyword evidence="3" id="KW-1185">Reference proteome</keyword>
<accession>A0A6N8FSI2</accession>
<sequence>MSLKPYTTKIKNQLNQVEEQLTRIYYFFGSDKQCPICQWTGHSFITKVYPEKTAARETCPQCGSCQRHRLAYYLLFEKLGAAYTVLHVAPEKAIEKWLRSLSKYYLSIDFFNSAMQKMDLTKLDLKDSSFDLVWCSHVLEHIPNDLIAMSEIHRVLKSGGKAIIQVPIYGSSTYENFSITSPEERLKHFKQKDHVRLYGLDIIERLESVGFNIQLLDTSKLPPEDMKRYALDYPSTREIFVCSKS</sequence>
<reference evidence="2 3" key="1">
    <citation type="journal article" date="2019" name="Front. Microbiol.">
        <title>Genomic Features for Desiccation Tolerance and Sugar Biosynthesis in the Extremophile Gloeocapsopsis sp. UTEX B3054.</title>
        <authorList>
            <person name="Urrejola C."/>
            <person name="Alcorta J."/>
            <person name="Salas L."/>
            <person name="Vasquez M."/>
            <person name="Polz M.F."/>
            <person name="Vicuna R."/>
            <person name="Diez B."/>
        </authorList>
    </citation>
    <scope>NUCLEOTIDE SEQUENCE [LARGE SCALE GENOMIC DNA]</scope>
    <source>
        <strain evidence="2 3">1H9</strain>
    </source>
</reference>
<dbReference type="EMBL" id="NAPY01000005">
    <property type="protein sequence ID" value="MUL35714.1"/>
    <property type="molecule type" value="Genomic_DNA"/>
</dbReference>
<dbReference type="AlphaFoldDB" id="A0A6N8FSI2"/>
<dbReference type="SUPFAM" id="SSF53335">
    <property type="entry name" value="S-adenosyl-L-methionine-dependent methyltransferases"/>
    <property type="match status" value="1"/>
</dbReference>
<proteinExistence type="predicted"/>
<dbReference type="Proteomes" id="UP000441797">
    <property type="component" value="Unassembled WGS sequence"/>
</dbReference>
<comment type="caution">
    <text evidence="2">The sequence shown here is derived from an EMBL/GenBank/DDBJ whole genome shotgun (WGS) entry which is preliminary data.</text>
</comment>